<proteinExistence type="predicted"/>
<evidence type="ECO:0000313" key="2">
    <source>
        <dbReference type="Proteomes" id="UP000828390"/>
    </source>
</evidence>
<dbReference type="EMBL" id="JAIWYP010000009">
    <property type="protein sequence ID" value="KAH3768715.1"/>
    <property type="molecule type" value="Genomic_DNA"/>
</dbReference>
<dbReference type="AlphaFoldDB" id="A0A9D4DXN9"/>
<keyword evidence="2" id="KW-1185">Reference proteome</keyword>
<gene>
    <name evidence="1" type="ORF">DPMN_169932</name>
</gene>
<sequence length="85" mass="9920">MNNTKQNRLLWLSNALLKDMNRHQRTVETMTALAQVCSDEALRVANNGRKSSLHSMFIHAGVFGMFWLYRWHTKECILDRAAEIE</sequence>
<protein>
    <submittedName>
        <fullName evidence="1">Uncharacterized protein</fullName>
    </submittedName>
</protein>
<reference evidence="1" key="2">
    <citation type="submission" date="2020-11" db="EMBL/GenBank/DDBJ databases">
        <authorList>
            <person name="McCartney M.A."/>
            <person name="Auch B."/>
            <person name="Kono T."/>
            <person name="Mallez S."/>
            <person name="Becker A."/>
            <person name="Gohl D.M."/>
            <person name="Silverstein K.A.T."/>
            <person name="Koren S."/>
            <person name="Bechman K.B."/>
            <person name="Herman A."/>
            <person name="Abrahante J.E."/>
            <person name="Garbe J."/>
        </authorList>
    </citation>
    <scope>NUCLEOTIDE SEQUENCE</scope>
    <source>
        <strain evidence="1">Duluth1</strain>
        <tissue evidence="1">Whole animal</tissue>
    </source>
</reference>
<dbReference type="Proteomes" id="UP000828390">
    <property type="component" value="Unassembled WGS sequence"/>
</dbReference>
<name>A0A9D4DXN9_DREPO</name>
<evidence type="ECO:0000313" key="1">
    <source>
        <dbReference type="EMBL" id="KAH3768715.1"/>
    </source>
</evidence>
<reference evidence="1" key="1">
    <citation type="journal article" date="2019" name="bioRxiv">
        <title>The Genome of the Zebra Mussel, Dreissena polymorpha: A Resource for Invasive Species Research.</title>
        <authorList>
            <person name="McCartney M.A."/>
            <person name="Auch B."/>
            <person name="Kono T."/>
            <person name="Mallez S."/>
            <person name="Zhang Y."/>
            <person name="Obille A."/>
            <person name="Becker A."/>
            <person name="Abrahante J.E."/>
            <person name="Garbe J."/>
            <person name="Badalamenti J.P."/>
            <person name="Herman A."/>
            <person name="Mangelson H."/>
            <person name="Liachko I."/>
            <person name="Sullivan S."/>
            <person name="Sone E.D."/>
            <person name="Koren S."/>
            <person name="Silverstein K.A.T."/>
            <person name="Beckman K.B."/>
            <person name="Gohl D.M."/>
        </authorList>
    </citation>
    <scope>NUCLEOTIDE SEQUENCE</scope>
    <source>
        <strain evidence="1">Duluth1</strain>
        <tissue evidence="1">Whole animal</tissue>
    </source>
</reference>
<comment type="caution">
    <text evidence="1">The sequence shown here is derived from an EMBL/GenBank/DDBJ whole genome shotgun (WGS) entry which is preliminary data.</text>
</comment>
<accession>A0A9D4DXN9</accession>
<organism evidence="1 2">
    <name type="scientific">Dreissena polymorpha</name>
    <name type="common">Zebra mussel</name>
    <name type="synonym">Mytilus polymorpha</name>
    <dbReference type="NCBI Taxonomy" id="45954"/>
    <lineage>
        <taxon>Eukaryota</taxon>
        <taxon>Metazoa</taxon>
        <taxon>Spiralia</taxon>
        <taxon>Lophotrochozoa</taxon>
        <taxon>Mollusca</taxon>
        <taxon>Bivalvia</taxon>
        <taxon>Autobranchia</taxon>
        <taxon>Heteroconchia</taxon>
        <taxon>Euheterodonta</taxon>
        <taxon>Imparidentia</taxon>
        <taxon>Neoheterodontei</taxon>
        <taxon>Myida</taxon>
        <taxon>Dreissenoidea</taxon>
        <taxon>Dreissenidae</taxon>
        <taxon>Dreissena</taxon>
    </lineage>
</organism>